<evidence type="ECO:0000256" key="8">
    <source>
        <dbReference type="ARBA" id="ARBA00023125"/>
    </source>
</evidence>
<organism evidence="13 14">
    <name type="scientific">Candidatus Collierbacteria bacterium RIFCSPHIGHO2_01_FULL_50_25</name>
    <dbReference type="NCBI Taxonomy" id="1817722"/>
    <lineage>
        <taxon>Bacteria</taxon>
        <taxon>Candidatus Collieribacteriota</taxon>
    </lineage>
</organism>
<evidence type="ECO:0000313" key="14">
    <source>
        <dbReference type="Proteomes" id="UP000177979"/>
    </source>
</evidence>
<evidence type="ECO:0000256" key="7">
    <source>
        <dbReference type="ARBA" id="ARBA00022932"/>
    </source>
</evidence>
<dbReference type="Pfam" id="PF02767">
    <property type="entry name" value="DNA_pol3_beta_2"/>
    <property type="match status" value="1"/>
</dbReference>
<comment type="function">
    <text evidence="9">Confers DNA tethering and processivity to DNA polymerases and other proteins. Acts as a clamp, forming a ring around DNA (a reaction catalyzed by the clamp-loading complex) which diffuses in an ATP-independent manner freely and bidirectionally along dsDNA. Initially characterized for its ability to contact the catalytic subunit of DNA polymerase III (Pol III), a complex, multichain enzyme responsible for most of the replicative synthesis in bacteria; Pol III exhibits 3'-5' exonuclease proofreading activity. The beta chain is required for initiation of replication as well as for processivity of DNA replication.</text>
</comment>
<evidence type="ECO:0000259" key="12">
    <source>
        <dbReference type="Pfam" id="PF02768"/>
    </source>
</evidence>
<keyword evidence="7 9" id="KW-0239">DNA-directed DNA polymerase</keyword>
<keyword evidence="8" id="KW-0238">DNA-binding</keyword>
<feature type="domain" description="DNA polymerase III beta sliding clamp C-terminal" evidence="12">
    <location>
        <begin position="248"/>
        <end position="366"/>
    </location>
</feature>
<evidence type="ECO:0000256" key="9">
    <source>
        <dbReference type="PIRNR" id="PIRNR000804"/>
    </source>
</evidence>
<evidence type="ECO:0000256" key="5">
    <source>
        <dbReference type="ARBA" id="ARBA00022695"/>
    </source>
</evidence>
<dbReference type="InterPro" id="IPR022635">
    <property type="entry name" value="DNA_polIII_beta_C"/>
</dbReference>
<dbReference type="CDD" id="cd00140">
    <property type="entry name" value="beta_clamp"/>
    <property type="match status" value="1"/>
</dbReference>
<dbReference type="PANTHER" id="PTHR30478:SF0">
    <property type="entry name" value="BETA SLIDING CLAMP"/>
    <property type="match status" value="1"/>
</dbReference>
<protein>
    <recommendedName>
        <fullName evidence="9">Beta sliding clamp</fullName>
    </recommendedName>
</protein>
<evidence type="ECO:0000259" key="11">
    <source>
        <dbReference type="Pfam" id="PF02767"/>
    </source>
</evidence>
<dbReference type="EMBL" id="MFAG01000041">
    <property type="protein sequence ID" value="OGD71102.1"/>
    <property type="molecule type" value="Genomic_DNA"/>
</dbReference>
<dbReference type="GO" id="GO:0005737">
    <property type="term" value="C:cytoplasm"/>
    <property type="evidence" value="ECO:0007669"/>
    <property type="project" value="UniProtKB-SubCell"/>
</dbReference>
<evidence type="ECO:0000256" key="3">
    <source>
        <dbReference type="ARBA" id="ARBA00022490"/>
    </source>
</evidence>
<dbReference type="SUPFAM" id="SSF55979">
    <property type="entry name" value="DNA clamp"/>
    <property type="match status" value="3"/>
</dbReference>
<dbReference type="GO" id="GO:0003677">
    <property type="term" value="F:DNA binding"/>
    <property type="evidence" value="ECO:0007669"/>
    <property type="project" value="UniProtKB-UniRule"/>
</dbReference>
<accession>A0A1F5EUP0</accession>
<name>A0A1F5EUP0_9BACT</name>
<dbReference type="Pfam" id="PF00712">
    <property type="entry name" value="DNA_pol3_beta"/>
    <property type="match status" value="1"/>
</dbReference>
<dbReference type="InterPro" id="IPR046938">
    <property type="entry name" value="DNA_clamp_sf"/>
</dbReference>
<evidence type="ECO:0000256" key="6">
    <source>
        <dbReference type="ARBA" id="ARBA00022705"/>
    </source>
</evidence>
<proteinExistence type="inferred from homology"/>
<dbReference type="STRING" id="1817722.A2703_01535"/>
<comment type="caution">
    <text evidence="13">The sequence shown here is derived from an EMBL/GenBank/DDBJ whole genome shotgun (WGS) entry which is preliminary data.</text>
</comment>
<dbReference type="PIRSF" id="PIRSF000804">
    <property type="entry name" value="DNA_pol_III_b"/>
    <property type="match status" value="1"/>
</dbReference>
<evidence type="ECO:0000256" key="4">
    <source>
        <dbReference type="ARBA" id="ARBA00022679"/>
    </source>
</evidence>
<comment type="similarity">
    <text evidence="2 9">Belongs to the beta sliding clamp family.</text>
</comment>
<dbReference type="AlphaFoldDB" id="A0A1F5EUP0"/>
<dbReference type="InterPro" id="IPR022637">
    <property type="entry name" value="DNA_polIII_beta_cen"/>
</dbReference>
<dbReference type="Gene3D" id="3.10.150.10">
    <property type="entry name" value="DNA Polymerase III, subunit A, domain 2"/>
    <property type="match status" value="1"/>
</dbReference>
<keyword evidence="4 9" id="KW-0808">Transferase</keyword>
<dbReference type="Gene3D" id="3.70.10.10">
    <property type="match status" value="1"/>
</dbReference>
<dbReference type="GO" id="GO:0009360">
    <property type="term" value="C:DNA polymerase III complex"/>
    <property type="evidence" value="ECO:0007669"/>
    <property type="project" value="InterPro"/>
</dbReference>
<dbReference type="Pfam" id="PF02768">
    <property type="entry name" value="DNA_pol3_beta_3"/>
    <property type="match status" value="1"/>
</dbReference>
<dbReference type="PANTHER" id="PTHR30478">
    <property type="entry name" value="DNA POLYMERASE III SUBUNIT BETA"/>
    <property type="match status" value="1"/>
</dbReference>
<comment type="subcellular location">
    <subcellularLocation>
        <location evidence="1 9">Cytoplasm</location>
    </subcellularLocation>
</comment>
<dbReference type="NCBIfam" id="TIGR00663">
    <property type="entry name" value="dnan"/>
    <property type="match status" value="1"/>
</dbReference>
<evidence type="ECO:0000256" key="1">
    <source>
        <dbReference type="ARBA" id="ARBA00004496"/>
    </source>
</evidence>
<feature type="domain" description="DNA polymerase III beta sliding clamp central" evidence="11">
    <location>
        <begin position="127"/>
        <end position="244"/>
    </location>
</feature>
<gene>
    <name evidence="13" type="ORF">A2703_01535</name>
</gene>
<dbReference type="GO" id="GO:0008408">
    <property type="term" value="F:3'-5' exonuclease activity"/>
    <property type="evidence" value="ECO:0007669"/>
    <property type="project" value="InterPro"/>
</dbReference>
<keyword evidence="6 9" id="KW-0235">DNA replication</keyword>
<dbReference type="InterPro" id="IPR022634">
    <property type="entry name" value="DNA_polIII_beta_N"/>
</dbReference>
<sequence length="369" mass="40034">MKVSILTENLKKGLSIAMRGVSTRVQLPILSTVLLKAGKEGLVISATDLELSFKVKVRAKVEEEGEMAIPAKLFSDLVATLPVGVIELTGEKQTLIIKGEKVKAEVVGQGSEEFPSLPKARGKGLELSIEELQEKVERVGIAAAKDDSRPILAGVLWVFSEKKATLVATDGYRLGVDTLKNGVSGGVEAGEKFVLPVRALMELTRVLTPSMKSVIVEFDKDKQQVVFSADDLEMSSRLIAGEFPPYSKVIPTEKKITVTLEKEALVEAVKRASLFARDSANVVKLLVKQDGISVTAQSDQVGGSQSSLEAEVEGEEVKIAFNARYLLDYLGVVKGEKVTMETEGELKPAVFRIPKSEFLHVIMPVRTQN</sequence>
<keyword evidence="5 9" id="KW-0548">Nucleotidyltransferase</keyword>
<dbReference type="GO" id="GO:0006271">
    <property type="term" value="P:DNA strand elongation involved in DNA replication"/>
    <property type="evidence" value="ECO:0007669"/>
    <property type="project" value="TreeGrafter"/>
</dbReference>
<dbReference type="SMART" id="SM00480">
    <property type="entry name" value="POL3Bc"/>
    <property type="match status" value="1"/>
</dbReference>
<dbReference type="GO" id="GO:0003887">
    <property type="term" value="F:DNA-directed DNA polymerase activity"/>
    <property type="evidence" value="ECO:0007669"/>
    <property type="project" value="UniProtKB-UniRule"/>
</dbReference>
<evidence type="ECO:0000313" key="13">
    <source>
        <dbReference type="EMBL" id="OGD71102.1"/>
    </source>
</evidence>
<dbReference type="InterPro" id="IPR001001">
    <property type="entry name" value="DNA_polIII_beta"/>
</dbReference>
<evidence type="ECO:0000256" key="2">
    <source>
        <dbReference type="ARBA" id="ARBA00010752"/>
    </source>
</evidence>
<feature type="domain" description="DNA polymerase III beta sliding clamp N-terminal" evidence="10">
    <location>
        <begin position="1"/>
        <end position="118"/>
    </location>
</feature>
<evidence type="ECO:0000259" key="10">
    <source>
        <dbReference type="Pfam" id="PF00712"/>
    </source>
</evidence>
<comment type="subunit">
    <text evidence="9">Forms a ring-shaped head-to-tail homodimer around DNA.</text>
</comment>
<keyword evidence="3 9" id="KW-0963">Cytoplasm</keyword>
<reference evidence="13 14" key="1">
    <citation type="journal article" date="2016" name="Nat. Commun.">
        <title>Thousands of microbial genomes shed light on interconnected biogeochemical processes in an aquifer system.</title>
        <authorList>
            <person name="Anantharaman K."/>
            <person name="Brown C.T."/>
            <person name="Hug L.A."/>
            <person name="Sharon I."/>
            <person name="Castelle C.J."/>
            <person name="Probst A.J."/>
            <person name="Thomas B.C."/>
            <person name="Singh A."/>
            <person name="Wilkins M.J."/>
            <person name="Karaoz U."/>
            <person name="Brodie E.L."/>
            <person name="Williams K.H."/>
            <person name="Hubbard S.S."/>
            <person name="Banfield J.F."/>
        </authorList>
    </citation>
    <scope>NUCLEOTIDE SEQUENCE [LARGE SCALE GENOMIC DNA]</scope>
</reference>
<dbReference type="Proteomes" id="UP000177979">
    <property type="component" value="Unassembled WGS sequence"/>
</dbReference>